<dbReference type="EMBL" id="JAVHJL010000004">
    <property type="protein sequence ID" value="KAK6505142.1"/>
    <property type="molecule type" value="Genomic_DNA"/>
</dbReference>
<keyword evidence="2" id="KW-1185">Reference proteome</keyword>
<evidence type="ECO:0000313" key="2">
    <source>
        <dbReference type="Proteomes" id="UP001370758"/>
    </source>
</evidence>
<accession>A0AAV9WG34</accession>
<comment type="caution">
    <text evidence="1">The sequence shown here is derived from an EMBL/GenBank/DDBJ whole genome shotgun (WGS) entry which is preliminary data.</text>
</comment>
<gene>
    <name evidence="1" type="ORF">TWF481_007063</name>
</gene>
<organism evidence="1 2">
    <name type="scientific">Arthrobotrys musiformis</name>
    <dbReference type="NCBI Taxonomy" id="47236"/>
    <lineage>
        <taxon>Eukaryota</taxon>
        <taxon>Fungi</taxon>
        <taxon>Dikarya</taxon>
        <taxon>Ascomycota</taxon>
        <taxon>Pezizomycotina</taxon>
        <taxon>Orbiliomycetes</taxon>
        <taxon>Orbiliales</taxon>
        <taxon>Orbiliaceae</taxon>
        <taxon>Arthrobotrys</taxon>
    </lineage>
</organism>
<dbReference type="Proteomes" id="UP001370758">
    <property type="component" value="Unassembled WGS sequence"/>
</dbReference>
<reference evidence="1 2" key="1">
    <citation type="submission" date="2023-08" db="EMBL/GenBank/DDBJ databases">
        <authorList>
            <person name="Palmer J.M."/>
        </authorList>
    </citation>
    <scope>NUCLEOTIDE SEQUENCE [LARGE SCALE GENOMIC DNA]</scope>
    <source>
        <strain evidence="1 2">TWF481</strain>
    </source>
</reference>
<evidence type="ECO:0000313" key="1">
    <source>
        <dbReference type="EMBL" id="KAK6505142.1"/>
    </source>
</evidence>
<dbReference type="AlphaFoldDB" id="A0AAV9WG34"/>
<sequence>MLQPSPHTRRRQLWLQVVFYYSAFLTRHLASAAAMEDIPAMFRTQMQTVVWRGNIIAIEHNPDLQYLDSAQSTYPEFWGGFCLYDGAPYGEPGEHEPVGTRGITDQKLLWEINNQPRENYDPRRWREEIKCAADHDNDQSFAGTMWGFIGSEGKKGELINYNVFGVALHDYALGQIQNMRTRRCLSIIVDKDEDQLKNIETVKHALRSEECDFSGKDPRQLWLVYFTERDQPFGPFIPAMHTGACWGPNEYDEEKNVTTVRAVPGAVYQEYSVPEHLRLVDSRYVAMSTFDRDDGGGISPVVRCTSQKWFWNPPFQDGPPTEIRDDSKPLYTVVPWPKG</sequence>
<proteinExistence type="predicted"/>
<evidence type="ECO:0008006" key="3">
    <source>
        <dbReference type="Google" id="ProtNLM"/>
    </source>
</evidence>
<name>A0AAV9WG34_9PEZI</name>
<protein>
    <recommendedName>
        <fullName evidence="3">Transmembrane protein</fullName>
    </recommendedName>
</protein>